<evidence type="ECO:0000313" key="2">
    <source>
        <dbReference type="Proteomes" id="UP001255601"/>
    </source>
</evidence>
<dbReference type="AlphaFoldDB" id="A0AAJ2BEB5"/>
<reference evidence="1" key="1">
    <citation type="submission" date="2023-08" db="EMBL/GenBank/DDBJ databases">
        <title>Functional and genomic diversity of the sorghum phyllosphere microbiome.</title>
        <authorList>
            <person name="Shade A."/>
        </authorList>
    </citation>
    <scope>NUCLEOTIDE SEQUENCE</scope>
    <source>
        <strain evidence="1">SORGH_AS_0974</strain>
    </source>
</reference>
<comment type="caution">
    <text evidence="1">The sequence shown here is derived from an EMBL/GenBank/DDBJ whole genome shotgun (WGS) entry which is preliminary data.</text>
</comment>
<evidence type="ECO:0000313" key="1">
    <source>
        <dbReference type="EMBL" id="MDR6103402.1"/>
    </source>
</evidence>
<name>A0AAJ2BEB5_9HYPH</name>
<dbReference type="RefSeq" id="WP_309771803.1">
    <property type="nucleotide sequence ID" value="NZ_JAVIZC010000003.1"/>
</dbReference>
<organism evidence="1 2">
    <name type="scientific">Agrobacterium larrymoorei</name>
    <dbReference type="NCBI Taxonomy" id="160699"/>
    <lineage>
        <taxon>Bacteria</taxon>
        <taxon>Pseudomonadati</taxon>
        <taxon>Pseudomonadota</taxon>
        <taxon>Alphaproteobacteria</taxon>
        <taxon>Hyphomicrobiales</taxon>
        <taxon>Rhizobiaceae</taxon>
        <taxon>Rhizobium/Agrobacterium group</taxon>
        <taxon>Agrobacterium</taxon>
    </lineage>
</organism>
<sequence length="56" mass="6080">MLDTFFHLIEKEGAVKEDRALVLNALFRPGPGHGDNVDPPNFTELVTKAMGSTPGK</sequence>
<dbReference type="EMBL" id="JAVIZC010000003">
    <property type="protein sequence ID" value="MDR6103402.1"/>
    <property type="molecule type" value="Genomic_DNA"/>
</dbReference>
<dbReference type="Proteomes" id="UP001255601">
    <property type="component" value="Unassembled WGS sequence"/>
</dbReference>
<protein>
    <submittedName>
        <fullName evidence="1">Uncharacterized protein</fullName>
    </submittedName>
</protein>
<accession>A0AAJ2BEB5</accession>
<proteinExistence type="predicted"/>
<gene>
    <name evidence="1" type="ORF">QE369_003599</name>
</gene>